<sequence length="530" mass="61233">MITFNKSNNLFFWPRFIVLFLCLFSFLFSIFYFYKYSESEIKINQIKTEQSALISAQKKYIAMTLNSIGKDLLLLSDFIEINKAYDKHDKKLIKLAELNTLALSLRQGLYDQLRYLDLEGNEIIRINYNNGIPSIVPKDKLQNKCNRYYFKDSLKLHDGEIYISILDLNIEHGEIELPYKPMIRLATPVFDEYGKKRGVVILNYLAEHLLDGLKLFSLEQKNHHMLINSDDYFLIYDKRPELEFAFMFGENADKKYSAIYPKTYECFKNRSKGQFLIGSGILTFDSVFSYPKNVETSKDVSIINKEDSCWRLITFVPSAPIWSLEKIEKSELLIVISLFLFSLLVALLIAQLQLKKRMNHNKIKKLAHHDCLTGLINRGYFKKLFHWKMQQARKDDTKLALIYIDLDGFKDLNDNFGHSAGDLALKAIGKNLYSAFSENAYVARLGGDEFAVLIYDLIDQQTAIAQVDQFIKNSNAPLMLEDMPYHLSTSIGIAFFPEHGGCINDVMHNADAAMYDIKRSGKNGFKVFEI</sequence>
<keyword evidence="2" id="KW-1133">Transmembrane helix</keyword>
<dbReference type="RefSeq" id="WP_130086558.1">
    <property type="nucleotide sequence ID" value="NZ_SEZJ01000003.1"/>
</dbReference>
<dbReference type="PANTHER" id="PTHR46663">
    <property type="entry name" value="DIGUANYLATE CYCLASE DGCT-RELATED"/>
    <property type="match status" value="1"/>
</dbReference>
<dbReference type="Pfam" id="PF21623">
    <property type="entry name" value="HK_sensor_dom_bact"/>
    <property type="match status" value="1"/>
</dbReference>
<dbReference type="CDD" id="cd01949">
    <property type="entry name" value="GGDEF"/>
    <property type="match status" value="1"/>
</dbReference>
<accession>A0A4Q5KMW1</accession>
<dbReference type="GO" id="GO:0005886">
    <property type="term" value="C:plasma membrane"/>
    <property type="evidence" value="ECO:0007669"/>
    <property type="project" value="UniProtKB-SubCell"/>
</dbReference>
<dbReference type="NCBIfam" id="TIGR00254">
    <property type="entry name" value="GGDEF"/>
    <property type="match status" value="1"/>
</dbReference>
<dbReference type="InterPro" id="IPR043128">
    <property type="entry name" value="Rev_trsase/Diguanyl_cyclase"/>
</dbReference>
<keyword evidence="2" id="KW-0812">Transmembrane</keyword>
<dbReference type="InterPro" id="IPR052163">
    <property type="entry name" value="DGC-Regulatory_Protein"/>
</dbReference>
<dbReference type="PROSITE" id="PS50887">
    <property type="entry name" value="GGDEF"/>
    <property type="match status" value="1"/>
</dbReference>
<evidence type="ECO:0000256" key="1">
    <source>
        <dbReference type="ARBA" id="ARBA00004533"/>
    </source>
</evidence>
<dbReference type="InterPro" id="IPR000160">
    <property type="entry name" value="GGDEF_dom"/>
</dbReference>
<dbReference type="EMBL" id="SEZJ01000003">
    <property type="protein sequence ID" value="RYU47687.1"/>
    <property type="molecule type" value="Genomic_DNA"/>
</dbReference>
<organism evidence="4 5">
    <name type="scientific">Aliivibrio finisterrensis</name>
    <dbReference type="NCBI Taxonomy" id="511998"/>
    <lineage>
        <taxon>Bacteria</taxon>
        <taxon>Pseudomonadati</taxon>
        <taxon>Pseudomonadota</taxon>
        <taxon>Gammaproteobacteria</taxon>
        <taxon>Vibrionales</taxon>
        <taxon>Vibrionaceae</taxon>
        <taxon>Aliivibrio</taxon>
    </lineage>
</organism>
<dbReference type="SUPFAM" id="SSF55073">
    <property type="entry name" value="Nucleotide cyclase"/>
    <property type="match status" value="1"/>
</dbReference>
<keyword evidence="2" id="KW-0472">Membrane</keyword>
<dbReference type="InterPro" id="IPR048760">
    <property type="entry name" value="VP0354-like_sensor_dom"/>
</dbReference>
<feature type="transmembrane region" description="Helical" evidence="2">
    <location>
        <begin position="332"/>
        <end position="354"/>
    </location>
</feature>
<feature type="domain" description="GGDEF" evidence="3">
    <location>
        <begin position="397"/>
        <end position="530"/>
    </location>
</feature>
<evidence type="ECO:0000256" key="2">
    <source>
        <dbReference type="SAM" id="Phobius"/>
    </source>
</evidence>
<dbReference type="InterPro" id="IPR029787">
    <property type="entry name" value="Nucleotide_cyclase"/>
</dbReference>
<name>A0A4Q5KMW1_9GAMM</name>
<dbReference type="SMART" id="SM00267">
    <property type="entry name" value="GGDEF"/>
    <property type="match status" value="1"/>
</dbReference>
<evidence type="ECO:0000259" key="3">
    <source>
        <dbReference type="PROSITE" id="PS50887"/>
    </source>
</evidence>
<dbReference type="Pfam" id="PF00990">
    <property type="entry name" value="GGDEF"/>
    <property type="match status" value="1"/>
</dbReference>
<dbReference type="GeneID" id="56274365"/>
<dbReference type="SUPFAM" id="SSF103190">
    <property type="entry name" value="Sensory domain-like"/>
    <property type="match status" value="2"/>
</dbReference>
<evidence type="ECO:0000313" key="5">
    <source>
        <dbReference type="Proteomes" id="UP000293465"/>
    </source>
</evidence>
<proteinExistence type="predicted"/>
<dbReference type="AlphaFoldDB" id="A0A4Q5KMW1"/>
<comment type="subcellular location">
    <subcellularLocation>
        <location evidence="1">Cell inner membrane</location>
    </subcellularLocation>
</comment>
<feature type="transmembrane region" description="Helical" evidence="2">
    <location>
        <begin position="12"/>
        <end position="34"/>
    </location>
</feature>
<dbReference type="Gene3D" id="3.30.450.20">
    <property type="entry name" value="PAS domain"/>
    <property type="match status" value="2"/>
</dbReference>
<dbReference type="Proteomes" id="UP000293465">
    <property type="component" value="Unassembled WGS sequence"/>
</dbReference>
<reference evidence="4 5" key="1">
    <citation type="submission" date="2019-02" db="EMBL/GenBank/DDBJ databases">
        <title>Genome sequences of Aliivibrio finisterrensis strains from farmed Atlantic salmon.</title>
        <authorList>
            <person name="Bowman J.P."/>
        </authorList>
    </citation>
    <scope>NUCLEOTIDE SEQUENCE [LARGE SCALE GENOMIC DNA]</scope>
    <source>
        <strain evidence="4 5">A32</strain>
    </source>
</reference>
<dbReference type="InterPro" id="IPR029151">
    <property type="entry name" value="Sensor-like_sf"/>
</dbReference>
<evidence type="ECO:0000313" key="4">
    <source>
        <dbReference type="EMBL" id="RYU47687.1"/>
    </source>
</evidence>
<dbReference type="PANTHER" id="PTHR46663:SF2">
    <property type="entry name" value="GGDEF DOMAIN-CONTAINING PROTEIN"/>
    <property type="match status" value="1"/>
</dbReference>
<dbReference type="Gene3D" id="3.30.70.270">
    <property type="match status" value="1"/>
</dbReference>
<comment type="caution">
    <text evidence="4">The sequence shown here is derived from an EMBL/GenBank/DDBJ whole genome shotgun (WGS) entry which is preliminary data.</text>
</comment>
<dbReference type="OrthoDB" id="9812260at2"/>
<gene>
    <name evidence="4" type="ORF">ERW49_04890</name>
</gene>
<protein>
    <submittedName>
        <fullName evidence="4">GGDEF domain-containing protein</fullName>
    </submittedName>
</protein>